<dbReference type="Proteomes" id="UP000076104">
    <property type="component" value="Plasmid pPAMC27889"/>
</dbReference>
<keyword evidence="2" id="KW-0614">Plasmid</keyword>
<dbReference type="InterPro" id="IPR006597">
    <property type="entry name" value="Sel1-like"/>
</dbReference>
<organism evidence="2 3">
    <name type="scientific">Psychrobacter alimentarius</name>
    <dbReference type="NCBI Taxonomy" id="261164"/>
    <lineage>
        <taxon>Bacteria</taxon>
        <taxon>Pseudomonadati</taxon>
        <taxon>Pseudomonadota</taxon>
        <taxon>Gammaproteobacteria</taxon>
        <taxon>Moraxellales</taxon>
        <taxon>Moraxellaceae</taxon>
        <taxon>Psychrobacter</taxon>
    </lineage>
</organism>
<protein>
    <recommendedName>
        <fullName evidence="4">Sel1 repeat family protein</fullName>
    </recommendedName>
</protein>
<accession>A0ABN4N698</accession>
<dbReference type="Gene3D" id="1.25.40.10">
    <property type="entry name" value="Tetratricopeptide repeat domain"/>
    <property type="match status" value="1"/>
</dbReference>
<dbReference type="RefSeq" id="WP_062846047.1">
    <property type="nucleotide sequence ID" value="NZ_CP014946.1"/>
</dbReference>
<dbReference type="PANTHER" id="PTHR11102:SF160">
    <property type="entry name" value="ERAD-ASSOCIATED E3 UBIQUITIN-PROTEIN LIGASE COMPONENT HRD3"/>
    <property type="match status" value="1"/>
</dbReference>
<sequence length="144" mass="16390">MQLLKNIVTNGLMVLGLSFGLMVSSTAMEHVKPTAQKISKAEAEKVEATKYLAEQGVAKWQYVLSVRYRLGSGVPKDREKHLYWLNKAIDQDYIFAQLEMGQIYEAGDFVRQNKSTAKEWYGKACDGGYVYGCQSYRRLNEQGY</sequence>
<dbReference type="SMART" id="SM00671">
    <property type="entry name" value="SEL1"/>
    <property type="match status" value="2"/>
</dbReference>
<dbReference type="Pfam" id="PF08238">
    <property type="entry name" value="Sel1"/>
    <property type="match status" value="2"/>
</dbReference>
<dbReference type="InterPro" id="IPR050767">
    <property type="entry name" value="Sel1_AlgK"/>
</dbReference>
<keyword evidence="1" id="KW-1133">Transmembrane helix</keyword>
<feature type="transmembrane region" description="Helical" evidence="1">
    <location>
        <begin position="7"/>
        <end position="28"/>
    </location>
</feature>
<keyword evidence="1" id="KW-0472">Membrane</keyword>
<proteinExistence type="predicted"/>
<evidence type="ECO:0008006" key="4">
    <source>
        <dbReference type="Google" id="ProtNLM"/>
    </source>
</evidence>
<evidence type="ECO:0000313" key="3">
    <source>
        <dbReference type="Proteomes" id="UP000076104"/>
    </source>
</evidence>
<dbReference type="SUPFAM" id="SSF81901">
    <property type="entry name" value="HCP-like"/>
    <property type="match status" value="1"/>
</dbReference>
<keyword evidence="1" id="KW-0812">Transmembrane</keyword>
<evidence type="ECO:0000256" key="1">
    <source>
        <dbReference type="SAM" id="Phobius"/>
    </source>
</evidence>
<dbReference type="PANTHER" id="PTHR11102">
    <property type="entry name" value="SEL-1-LIKE PROTEIN"/>
    <property type="match status" value="1"/>
</dbReference>
<geneLocation type="plasmid" evidence="2 3">
    <name>pPAMC27889</name>
</geneLocation>
<evidence type="ECO:0000313" key="2">
    <source>
        <dbReference type="EMBL" id="AMT98312.1"/>
    </source>
</evidence>
<name>A0ABN4N698_9GAMM</name>
<dbReference type="EMBL" id="CP014946">
    <property type="protein sequence ID" value="AMT98312.1"/>
    <property type="molecule type" value="Genomic_DNA"/>
</dbReference>
<dbReference type="GeneID" id="33061235"/>
<gene>
    <name evidence="2" type="ORF">A3K91_2746</name>
</gene>
<dbReference type="InterPro" id="IPR011990">
    <property type="entry name" value="TPR-like_helical_dom_sf"/>
</dbReference>
<reference evidence="2 3" key="1">
    <citation type="submission" date="2016-03" db="EMBL/GenBank/DDBJ databases">
        <title>Genome sequencing of Psychrobacter alimentarius PAMC 27889.</title>
        <authorList>
            <person name="Lee J."/>
            <person name="Kim O.-S."/>
        </authorList>
    </citation>
    <scope>NUCLEOTIDE SEQUENCE [LARGE SCALE GENOMIC DNA]</scope>
    <source>
        <strain evidence="2 3">PAMC 27889</strain>
        <plasmid evidence="2 3">pPAMC27889</plasmid>
    </source>
</reference>
<keyword evidence="3" id="KW-1185">Reference proteome</keyword>